<keyword evidence="2 4" id="KW-0863">Zinc-finger</keyword>
<proteinExistence type="predicted"/>
<dbReference type="Pfam" id="PF13639">
    <property type="entry name" value="zf-RING_2"/>
    <property type="match status" value="1"/>
</dbReference>
<dbReference type="CDD" id="cd16448">
    <property type="entry name" value="RING-H2"/>
    <property type="match status" value="1"/>
</dbReference>
<evidence type="ECO:0000313" key="8">
    <source>
        <dbReference type="EnsemblMetazoa" id="GMOY013383-PA"/>
    </source>
</evidence>
<keyword evidence="9" id="KW-1185">Reference proteome</keyword>
<dbReference type="GO" id="GO:0008270">
    <property type="term" value="F:zinc ion binding"/>
    <property type="evidence" value="ECO:0007669"/>
    <property type="project" value="UniProtKB-KW"/>
</dbReference>
<dbReference type="InterPro" id="IPR013083">
    <property type="entry name" value="Znf_RING/FYVE/PHD"/>
</dbReference>
<dbReference type="Gene3D" id="3.30.40.10">
    <property type="entry name" value="Zinc/RING finger domain, C3HC4 (zinc finger)"/>
    <property type="match status" value="1"/>
</dbReference>
<organism evidence="8 9">
    <name type="scientific">Glossina morsitans morsitans</name>
    <name type="common">Savannah tsetse fly</name>
    <dbReference type="NCBI Taxonomy" id="37546"/>
    <lineage>
        <taxon>Eukaryota</taxon>
        <taxon>Metazoa</taxon>
        <taxon>Ecdysozoa</taxon>
        <taxon>Arthropoda</taxon>
        <taxon>Hexapoda</taxon>
        <taxon>Insecta</taxon>
        <taxon>Pterygota</taxon>
        <taxon>Neoptera</taxon>
        <taxon>Endopterygota</taxon>
        <taxon>Diptera</taxon>
        <taxon>Brachycera</taxon>
        <taxon>Muscomorpha</taxon>
        <taxon>Hippoboscoidea</taxon>
        <taxon>Glossinidae</taxon>
        <taxon>Glossina</taxon>
    </lineage>
</organism>
<feature type="region of interest" description="Disordered" evidence="6">
    <location>
        <begin position="97"/>
        <end position="121"/>
    </location>
</feature>
<dbReference type="EMBL" id="CCAG010005612">
    <property type="status" value="NOT_ANNOTATED_CDS"/>
    <property type="molecule type" value="Genomic_DNA"/>
</dbReference>
<dbReference type="PANTHER" id="PTHR15710">
    <property type="entry name" value="E3 UBIQUITIN-PROTEIN LIGASE PRAJA"/>
    <property type="match status" value="1"/>
</dbReference>
<evidence type="ECO:0000256" key="1">
    <source>
        <dbReference type="ARBA" id="ARBA00022723"/>
    </source>
</evidence>
<accession>A0A905AWE0</accession>
<keyword evidence="3" id="KW-0862">Zinc</keyword>
<reference evidence="8" key="1">
    <citation type="submission" date="2022-10" db="UniProtKB">
        <authorList>
            <consortium name="EnsemblMetazoa"/>
        </authorList>
    </citation>
    <scope>IDENTIFICATION</scope>
    <source>
        <strain evidence="8">Yale</strain>
    </source>
</reference>
<dbReference type="Proteomes" id="UP000092444">
    <property type="component" value="Unassembled WGS sequence"/>
</dbReference>
<evidence type="ECO:0000256" key="4">
    <source>
        <dbReference type="PROSITE-ProRule" id="PRU00175"/>
    </source>
</evidence>
<keyword evidence="5" id="KW-0175">Coiled coil</keyword>
<feature type="domain" description="RING-type" evidence="7">
    <location>
        <begin position="9"/>
        <end position="50"/>
    </location>
</feature>
<feature type="coiled-coil region" evidence="5">
    <location>
        <begin position="67"/>
        <end position="94"/>
    </location>
</feature>
<keyword evidence="1" id="KW-0479">Metal-binding</keyword>
<evidence type="ECO:0000313" key="9">
    <source>
        <dbReference type="Proteomes" id="UP000092444"/>
    </source>
</evidence>
<dbReference type="SUPFAM" id="SSF57850">
    <property type="entry name" value="RING/U-box"/>
    <property type="match status" value="1"/>
</dbReference>
<name>A0A905AWE0_GLOMM</name>
<evidence type="ECO:0000259" key="7">
    <source>
        <dbReference type="PROSITE" id="PS50089"/>
    </source>
</evidence>
<dbReference type="PROSITE" id="PS50089">
    <property type="entry name" value="ZF_RING_2"/>
    <property type="match status" value="1"/>
</dbReference>
<protein>
    <submittedName>
        <fullName evidence="8">RING-type domain-containing protein</fullName>
    </submittedName>
</protein>
<dbReference type="AlphaFoldDB" id="A0A905AWE0"/>
<dbReference type="SMART" id="SM00184">
    <property type="entry name" value="RING"/>
    <property type="match status" value="1"/>
</dbReference>
<evidence type="ECO:0000256" key="5">
    <source>
        <dbReference type="SAM" id="Coils"/>
    </source>
</evidence>
<feature type="compositionally biased region" description="Polar residues" evidence="6">
    <location>
        <begin position="108"/>
        <end position="121"/>
    </location>
</feature>
<dbReference type="InterPro" id="IPR001841">
    <property type="entry name" value="Znf_RING"/>
</dbReference>
<evidence type="ECO:0000256" key="3">
    <source>
        <dbReference type="ARBA" id="ARBA00022833"/>
    </source>
</evidence>
<evidence type="ECO:0000256" key="6">
    <source>
        <dbReference type="SAM" id="MobiDB-lite"/>
    </source>
</evidence>
<dbReference type="EnsemblMetazoa" id="GMOY013383-RA">
    <property type="protein sequence ID" value="GMOY013383-PA"/>
    <property type="gene ID" value="GMOY013383"/>
</dbReference>
<evidence type="ECO:0000256" key="2">
    <source>
        <dbReference type="ARBA" id="ARBA00022771"/>
    </source>
</evidence>
<sequence>MATALSMSCPICMENFNNSDTIYNTSCGHIFHHNCIQSWRVKSANCPVCRVAYVTMQRLFLNFDEHVGNAEEKVKKMEQQLKQLSIDKMALQNLVDQQGAKKKEPSPRINSNIRKQKQQSSDFQRHPVAFQHVDVKVTSKNSIDQTRVLVKRLPNRHLRYPLIDSVKALTAAMDMKISDDDIHYVGNYANNRLPNTVSLLIQFRTLQLKINFLKNKSKLKNHPEYGSVFIYEYMDEDTYSLFYYAKTKLKDHGFFKVFCQNGQIMAADSRSGRKPIHIKNKTQVDNIICLEPENKNQRSSHIFRQNCEIMSSNGRDRPKPMHIRHRPELVFSQNNRTNSDIISPEFEVEEAGRCVIA</sequence>